<dbReference type="EMBL" id="SDIL01000118">
    <property type="protein sequence ID" value="RXK35874.1"/>
    <property type="molecule type" value="Genomic_DNA"/>
</dbReference>
<organism evidence="2 3">
    <name type="scientific">Tremella mesenterica</name>
    <name type="common">Jelly fungus</name>
    <dbReference type="NCBI Taxonomy" id="5217"/>
    <lineage>
        <taxon>Eukaryota</taxon>
        <taxon>Fungi</taxon>
        <taxon>Dikarya</taxon>
        <taxon>Basidiomycota</taxon>
        <taxon>Agaricomycotina</taxon>
        <taxon>Tremellomycetes</taxon>
        <taxon>Tremellales</taxon>
        <taxon>Tremellaceae</taxon>
        <taxon>Tremella</taxon>
    </lineage>
</organism>
<feature type="compositionally biased region" description="Polar residues" evidence="1">
    <location>
        <begin position="410"/>
        <end position="435"/>
    </location>
</feature>
<gene>
    <name evidence="2" type="ORF">M231_06880</name>
</gene>
<proteinExistence type="predicted"/>
<dbReference type="OrthoDB" id="2596791at2759"/>
<feature type="compositionally biased region" description="Basic and acidic residues" evidence="1">
    <location>
        <begin position="338"/>
        <end position="347"/>
    </location>
</feature>
<feature type="compositionally biased region" description="Polar residues" evidence="1">
    <location>
        <begin position="360"/>
        <end position="377"/>
    </location>
</feature>
<evidence type="ECO:0000313" key="2">
    <source>
        <dbReference type="EMBL" id="RXK35874.1"/>
    </source>
</evidence>
<feature type="compositionally biased region" description="Low complexity" evidence="1">
    <location>
        <begin position="42"/>
        <end position="54"/>
    </location>
</feature>
<dbReference type="VEuPathDB" id="FungiDB:TREMEDRAFT_63274"/>
<dbReference type="InParanoid" id="A0A4Q1BDE5"/>
<comment type="caution">
    <text evidence="2">The sequence shown here is derived from an EMBL/GenBank/DDBJ whole genome shotgun (WGS) entry which is preliminary data.</text>
</comment>
<accession>A0A4Q1BDE5</accession>
<feature type="compositionally biased region" description="Polar residues" evidence="1">
    <location>
        <begin position="453"/>
        <end position="463"/>
    </location>
</feature>
<feature type="compositionally biased region" description="Polar residues" evidence="1">
    <location>
        <begin position="219"/>
        <end position="251"/>
    </location>
</feature>
<feature type="compositionally biased region" description="Polar residues" evidence="1">
    <location>
        <begin position="266"/>
        <end position="279"/>
    </location>
</feature>
<feature type="compositionally biased region" description="Polar residues" evidence="1">
    <location>
        <begin position="317"/>
        <end position="327"/>
    </location>
</feature>
<name>A0A4Q1BDE5_TREME</name>
<protein>
    <submittedName>
        <fullName evidence="2">Uncharacterized protein</fullName>
    </submittedName>
</protein>
<evidence type="ECO:0000313" key="3">
    <source>
        <dbReference type="Proteomes" id="UP000289152"/>
    </source>
</evidence>
<keyword evidence="3" id="KW-1185">Reference proteome</keyword>
<feature type="region of interest" description="Disordered" evidence="1">
    <location>
        <begin position="1"/>
        <end position="465"/>
    </location>
</feature>
<feature type="compositionally biased region" description="Basic and acidic residues" evidence="1">
    <location>
        <begin position="189"/>
        <end position="206"/>
    </location>
</feature>
<dbReference type="Proteomes" id="UP000289152">
    <property type="component" value="Unassembled WGS sequence"/>
</dbReference>
<sequence>MSRSRYTERVASPLGSNHKTTPASPAPTPAPRGRIRPPVSTPSPLSSSVKTPLTNSSANSVPIKPSVNLSNPAKYAPPTPSTPQVQPLKTPPPRTSSNVRSIPIKNDPFIPAPTPPMVYNSTPFSQPEVNFNNSNAEADPSNIPPPIKTEDNLHRESTASFSGIGGILTQSYDSDSDSEMETLTTTSPKPREARVKSMRAEAERVGNIRSVEGELGLTSIPNTPQKTSFSRPTPTSTQVTSASRQKQSDGMTEQRPKSILKGGLGQRNQAMSERTTQRPPTIVHFPEPAMTGRIRDGPIGLGSNGVGLERPRPTLVIPQTPNAQTQQRLDEGQSPFSPHDRTVDHNTTHSGGYPSPISPQPDNQILQPPAQLHQNQYYPPHSPQLHGSHGFVNLPPPASPISPFLAAPRYSQSRSPHSPRTPAGHTTPSPGTNNRVEGERELLPPKSPFAKPQRSSTSSNDSISGYDIMVEKKALFRGGEEELMSPFSPRPRPQMKEGGRRVGQGMRRTDFWVGRKGEEVWKRMSVMMKLEGGGDR</sequence>
<feature type="compositionally biased region" description="Polar residues" evidence="1">
    <location>
        <begin position="119"/>
        <end position="136"/>
    </location>
</feature>
<feature type="compositionally biased region" description="Basic and acidic residues" evidence="1">
    <location>
        <begin position="148"/>
        <end position="157"/>
    </location>
</feature>
<dbReference type="AlphaFoldDB" id="A0A4Q1BDE5"/>
<feature type="region of interest" description="Disordered" evidence="1">
    <location>
        <begin position="482"/>
        <end position="509"/>
    </location>
</feature>
<reference evidence="2 3" key="1">
    <citation type="submission" date="2016-06" db="EMBL/GenBank/DDBJ databases">
        <title>Evolution of pathogenesis and genome organization in the Tremellales.</title>
        <authorList>
            <person name="Cuomo C."/>
            <person name="Litvintseva A."/>
            <person name="Heitman J."/>
            <person name="Chen Y."/>
            <person name="Sun S."/>
            <person name="Springer D."/>
            <person name="Dromer F."/>
            <person name="Young S."/>
            <person name="Zeng Q."/>
            <person name="Chapman S."/>
            <person name="Gujja S."/>
            <person name="Saif S."/>
            <person name="Birren B."/>
        </authorList>
    </citation>
    <scope>NUCLEOTIDE SEQUENCE [LARGE SCALE GENOMIC DNA]</scope>
    <source>
        <strain evidence="2 3">ATCC 28783</strain>
    </source>
</reference>
<evidence type="ECO:0000256" key="1">
    <source>
        <dbReference type="SAM" id="MobiDB-lite"/>
    </source>
</evidence>